<evidence type="ECO:0000313" key="1">
    <source>
        <dbReference type="EMBL" id="KAJ7375155.1"/>
    </source>
</evidence>
<comment type="caution">
    <text evidence="1">The sequence shown here is derived from an EMBL/GenBank/DDBJ whole genome shotgun (WGS) entry which is preliminary data.</text>
</comment>
<proteinExistence type="predicted"/>
<protein>
    <submittedName>
        <fullName evidence="1">Uncharacterized protein</fullName>
    </submittedName>
</protein>
<reference evidence="1" key="1">
    <citation type="submission" date="2023-01" db="EMBL/GenBank/DDBJ databases">
        <title>Genome assembly of the deep-sea coral Lophelia pertusa.</title>
        <authorList>
            <person name="Herrera S."/>
            <person name="Cordes E."/>
        </authorList>
    </citation>
    <scope>NUCLEOTIDE SEQUENCE</scope>
    <source>
        <strain evidence="1">USNM1676648</strain>
        <tissue evidence="1">Polyp</tissue>
    </source>
</reference>
<accession>A0A9W9Z558</accession>
<dbReference type="Proteomes" id="UP001163046">
    <property type="component" value="Unassembled WGS sequence"/>
</dbReference>
<keyword evidence="2" id="KW-1185">Reference proteome</keyword>
<dbReference type="EMBL" id="MU826826">
    <property type="protein sequence ID" value="KAJ7375155.1"/>
    <property type="molecule type" value="Genomic_DNA"/>
</dbReference>
<sequence length="70" mass="7684">MAVHKSRRTTVLEMRPDLVLVSAVPWGLRAYLIPNESQFLYETPLGMVSVAENLGELKVAALDSIVDQSG</sequence>
<gene>
    <name evidence="1" type="ORF">OS493_001893</name>
</gene>
<dbReference type="AlphaFoldDB" id="A0A9W9Z558"/>
<name>A0A9W9Z558_9CNID</name>
<evidence type="ECO:0000313" key="2">
    <source>
        <dbReference type="Proteomes" id="UP001163046"/>
    </source>
</evidence>
<organism evidence="1 2">
    <name type="scientific">Desmophyllum pertusum</name>
    <dbReference type="NCBI Taxonomy" id="174260"/>
    <lineage>
        <taxon>Eukaryota</taxon>
        <taxon>Metazoa</taxon>
        <taxon>Cnidaria</taxon>
        <taxon>Anthozoa</taxon>
        <taxon>Hexacorallia</taxon>
        <taxon>Scleractinia</taxon>
        <taxon>Caryophylliina</taxon>
        <taxon>Caryophylliidae</taxon>
        <taxon>Desmophyllum</taxon>
    </lineage>
</organism>